<comment type="caution">
    <text evidence="8">The sequence shown here is derived from an EMBL/GenBank/DDBJ whole genome shotgun (WGS) entry which is preliminary data.</text>
</comment>
<dbReference type="Gene3D" id="3.90.25.10">
    <property type="entry name" value="UDP-galactose 4-epimerase, domain 1"/>
    <property type="match status" value="1"/>
</dbReference>
<dbReference type="STRING" id="580166.AUP43_04455"/>
<comment type="function">
    <text evidence="6">Catalyzes the reduction of dTDP-6-deoxy-L-lyxo-4-hexulose to yield dTDP-L-rhamnose.</text>
</comment>
<dbReference type="SUPFAM" id="SSF51735">
    <property type="entry name" value="NAD(P)-binding Rossmann-fold domains"/>
    <property type="match status" value="1"/>
</dbReference>
<dbReference type="NCBIfam" id="TIGR01214">
    <property type="entry name" value="rmlD"/>
    <property type="match status" value="1"/>
</dbReference>
<keyword evidence="6" id="KW-0521">NADP</keyword>
<name>A0A154WGE7_9PROT</name>
<keyword evidence="9" id="KW-1185">Reference proteome</keyword>
<dbReference type="InterPro" id="IPR005913">
    <property type="entry name" value="dTDP_dehydrorham_reduct"/>
</dbReference>
<evidence type="ECO:0000256" key="4">
    <source>
        <dbReference type="ARBA" id="ARBA00017099"/>
    </source>
</evidence>
<dbReference type="Pfam" id="PF04321">
    <property type="entry name" value="RmlD_sub_bind"/>
    <property type="match status" value="1"/>
</dbReference>
<dbReference type="EC" id="1.1.1.133" evidence="3 6"/>
<dbReference type="OrthoDB" id="9803892at2"/>
<dbReference type="GO" id="GO:0008831">
    <property type="term" value="F:dTDP-4-dehydrorhamnose reductase activity"/>
    <property type="evidence" value="ECO:0007669"/>
    <property type="project" value="UniProtKB-EC"/>
</dbReference>
<evidence type="ECO:0000313" key="9">
    <source>
        <dbReference type="Proteomes" id="UP000076400"/>
    </source>
</evidence>
<comment type="cofactor">
    <cofactor evidence="6">
        <name>Mg(2+)</name>
        <dbReference type="ChEBI" id="CHEBI:18420"/>
    </cofactor>
    <text evidence="6">Binds 1 Mg(2+) ion per monomer.</text>
</comment>
<sequence length="290" mass="30692">MPRLVVTGAGGQVGTELARLTPPPGWEIVGFTRAEADIADPAAIARLVEGADILVNAAAYTAVDKAEEEREAAYRINAIAPGLLAGACAARGIPLIHISTDYVFDGSRKGAYRPDDPVAPLGVYGASKEEGERLVRAALPQHIILRTSWVYAAHGRNFVKTMLRLGAERDSLRVVADQHGAPTAAGDIAAALLAIAEKLLVGSTDYGTYHYSAAGLTSWHGLAEAIFELSETHLGKRPAVEPIPTSAYPTPARRPLNSALDCSSTMAAFAPPRRDWRAALADVLAEIRAQ</sequence>
<dbReference type="AlphaFoldDB" id="A0A154WGE7"/>
<evidence type="ECO:0000256" key="2">
    <source>
        <dbReference type="ARBA" id="ARBA00010944"/>
    </source>
</evidence>
<evidence type="ECO:0000256" key="3">
    <source>
        <dbReference type="ARBA" id="ARBA00012929"/>
    </source>
</evidence>
<dbReference type="UniPathway" id="UPA00124"/>
<dbReference type="GO" id="GO:0019305">
    <property type="term" value="P:dTDP-rhamnose biosynthetic process"/>
    <property type="evidence" value="ECO:0007669"/>
    <property type="project" value="UniProtKB-UniPathway"/>
</dbReference>
<evidence type="ECO:0000256" key="6">
    <source>
        <dbReference type="RuleBase" id="RU364082"/>
    </source>
</evidence>
<proteinExistence type="inferred from homology"/>
<comment type="catalytic activity">
    <reaction evidence="5 6">
        <text>dTDP-beta-L-rhamnose + NADP(+) = dTDP-4-dehydro-beta-L-rhamnose + NADPH + H(+)</text>
        <dbReference type="Rhea" id="RHEA:21796"/>
        <dbReference type="ChEBI" id="CHEBI:15378"/>
        <dbReference type="ChEBI" id="CHEBI:57510"/>
        <dbReference type="ChEBI" id="CHEBI:57783"/>
        <dbReference type="ChEBI" id="CHEBI:58349"/>
        <dbReference type="ChEBI" id="CHEBI:62830"/>
        <dbReference type="EC" id="1.1.1.133"/>
    </reaction>
</comment>
<accession>A0A154WGE7</accession>
<dbReference type="RefSeq" id="WP_067551852.1">
    <property type="nucleotide sequence ID" value="NZ_LPXN01000013.1"/>
</dbReference>
<dbReference type="PANTHER" id="PTHR10491:SF4">
    <property type="entry name" value="METHIONINE ADENOSYLTRANSFERASE 2 SUBUNIT BETA"/>
    <property type="match status" value="1"/>
</dbReference>
<dbReference type="PANTHER" id="PTHR10491">
    <property type="entry name" value="DTDP-4-DEHYDRORHAMNOSE REDUCTASE"/>
    <property type="match status" value="1"/>
</dbReference>
<evidence type="ECO:0000256" key="1">
    <source>
        <dbReference type="ARBA" id="ARBA00004781"/>
    </source>
</evidence>
<protein>
    <recommendedName>
        <fullName evidence="4 6">dTDP-4-dehydrorhamnose reductase</fullName>
        <ecNumber evidence="3 6">1.1.1.133</ecNumber>
    </recommendedName>
</protein>
<comment type="pathway">
    <text evidence="1 6">Carbohydrate biosynthesis; dTDP-L-rhamnose biosynthesis.</text>
</comment>
<dbReference type="InterPro" id="IPR029903">
    <property type="entry name" value="RmlD-like-bd"/>
</dbReference>
<evidence type="ECO:0000256" key="5">
    <source>
        <dbReference type="ARBA" id="ARBA00048200"/>
    </source>
</evidence>
<dbReference type="Gene3D" id="3.40.50.720">
    <property type="entry name" value="NAD(P)-binding Rossmann-like Domain"/>
    <property type="match status" value="1"/>
</dbReference>
<dbReference type="EMBL" id="LPXN01000013">
    <property type="protein sequence ID" value="KZD12601.1"/>
    <property type="molecule type" value="Genomic_DNA"/>
</dbReference>
<organism evidence="8 9">
    <name type="scientific">Oceanibaculum pacificum</name>
    <dbReference type="NCBI Taxonomy" id="580166"/>
    <lineage>
        <taxon>Bacteria</taxon>
        <taxon>Pseudomonadati</taxon>
        <taxon>Pseudomonadota</taxon>
        <taxon>Alphaproteobacteria</taxon>
        <taxon>Rhodospirillales</taxon>
        <taxon>Oceanibaculaceae</taxon>
        <taxon>Oceanibaculum</taxon>
    </lineage>
</organism>
<keyword evidence="6" id="KW-0560">Oxidoreductase</keyword>
<dbReference type="Proteomes" id="UP000076400">
    <property type="component" value="Unassembled WGS sequence"/>
</dbReference>
<evidence type="ECO:0000259" key="7">
    <source>
        <dbReference type="Pfam" id="PF04321"/>
    </source>
</evidence>
<reference evidence="8 9" key="1">
    <citation type="submission" date="2015-12" db="EMBL/GenBank/DDBJ databases">
        <title>Genome sequence of Oceanibaculum pacificum MCCC 1A02656.</title>
        <authorList>
            <person name="Lu L."/>
            <person name="Lai Q."/>
            <person name="Shao Z."/>
            <person name="Qian P."/>
        </authorList>
    </citation>
    <scope>NUCLEOTIDE SEQUENCE [LARGE SCALE GENOMIC DNA]</scope>
    <source>
        <strain evidence="8 9">MCCC 1A02656</strain>
    </source>
</reference>
<comment type="similarity">
    <text evidence="2 6">Belongs to the dTDP-4-dehydrorhamnose reductase family.</text>
</comment>
<dbReference type="CDD" id="cd05254">
    <property type="entry name" value="dTDP_HR_like_SDR_e"/>
    <property type="match status" value="1"/>
</dbReference>
<dbReference type="InterPro" id="IPR036291">
    <property type="entry name" value="NAD(P)-bd_dom_sf"/>
</dbReference>
<feature type="domain" description="RmlD-like substrate binding" evidence="7">
    <location>
        <begin position="3"/>
        <end position="287"/>
    </location>
</feature>
<evidence type="ECO:0000313" key="8">
    <source>
        <dbReference type="EMBL" id="KZD12601.1"/>
    </source>
</evidence>
<gene>
    <name evidence="8" type="ORF">AUP43_04455</name>
</gene>